<keyword evidence="2" id="KW-1185">Reference proteome</keyword>
<accession>A0A923N626</accession>
<dbReference type="InterPro" id="IPR025048">
    <property type="entry name" value="DUF3987"/>
</dbReference>
<comment type="caution">
    <text evidence="1">The sequence shown here is derived from an EMBL/GenBank/DDBJ whole genome shotgun (WGS) entry which is preliminary data.</text>
</comment>
<dbReference type="RefSeq" id="WP_187066358.1">
    <property type="nucleotide sequence ID" value="NZ_JACRVF010000001.1"/>
</dbReference>
<dbReference type="Pfam" id="PF13148">
    <property type="entry name" value="DUF3987"/>
    <property type="match status" value="1"/>
</dbReference>
<evidence type="ECO:0000313" key="1">
    <source>
        <dbReference type="EMBL" id="MBC5992412.1"/>
    </source>
</evidence>
<protein>
    <submittedName>
        <fullName evidence="1">DUF3987 domain-containing protein</fullName>
    </submittedName>
</protein>
<reference evidence="1" key="1">
    <citation type="submission" date="2020-08" db="EMBL/GenBank/DDBJ databases">
        <title>Pontibacter sp. SD6 16S ribosomal RNA gene Genome sequencing and assembly.</title>
        <authorList>
            <person name="Kang M."/>
        </authorList>
    </citation>
    <scope>NUCLEOTIDE SEQUENCE</scope>
    <source>
        <strain evidence="1">SD6</strain>
    </source>
</reference>
<gene>
    <name evidence="1" type="ORF">H8S84_06130</name>
</gene>
<sequence>MDKRTNSNPFPLEVFPVRIQEIILELHESLGYPRDFIAAAILFAASVAIGNTHRVHVKEDFVESAVVYLAIVGRPGTNKTQPIKFALKPIRLKDRASYASYREQMEEYKRVASIPKKERALLGTEEPAVPVLPKTIMGDFTIEALIEVLHLNQRGLGVHADELASWFKNFTRYNQGSEMEFWLSAWSGTDVNKDRVSGDPTLVTMPFVSVIGSIQPAVLHELAKGSRSQNGFMDRMLFVAPDDLQKQAWSDTDLPDWVSKEWQRIMSNLLERELLLDSHGCPEPRVLRFTPEARKALFDWQNSITDICNATQDDLLTSVYSKLETYAARFALILQMLRYAAPEGDRDAVGVEAVKGAIRLAEYFKENALKVRQQASEPLPLAKLPANKRTLYDALPQCFSTSEALRIGKPQGMPERTIKHLLNDQGLFRRESHGQYRRLF</sequence>
<evidence type="ECO:0000313" key="2">
    <source>
        <dbReference type="Proteomes" id="UP000603640"/>
    </source>
</evidence>
<dbReference type="EMBL" id="JACRVF010000001">
    <property type="protein sequence ID" value="MBC5992412.1"/>
    <property type="molecule type" value="Genomic_DNA"/>
</dbReference>
<organism evidence="1 2">
    <name type="scientific">Pontibacter cellulosilyticus</name>
    <dbReference type="NCBI Taxonomy" id="1720253"/>
    <lineage>
        <taxon>Bacteria</taxon>
        <taxon>Pseudomonadati</taxon>
        <taxon>Bacteroidota</taxon>
        <taxon>Cytophagia</taxon>
        <taxon>Cytophagales</taxon>
        <taxon>Hymenobacteraceae</taxon>
        <taxon>Pontibacter</taxon>
    </lineage>
</organism>
<proteinExistence type="predicted"/>
<dbReference type="AlphaFoldDB" id="A0A923N626"/>
<name>A0A923N626_9BACT</name>
<dbReference type="Proteomes" id="UP000603640">
    <property type="component" value="Unassembled WGS sequence"/>
</dbReference>